<evidence type="ECO:0008006" key="3">
    <source>
        <dbReference type="Google" id="ProtNLM"/>
    </source>
</evidence>
<accession>A0ABZ3HBN9</accession>
<keyword evidence="2" id="KW-1185">Reference proteome</keyword>
<gene>
    <name evidence="1" type="ORF">WCY31_12765</name>
</gene>
<sequence>MMRIAIAALALLIGLAGCSTKSIRVGGMMCPEGYSQEQIHQDMQECRFYGPAEDEAAAKAAFPRDVEPECIKCLEEKGYKISE</sequence>
<protein>
    <recommendedName>
        <fullName evidence="3">Lipoprotein</fullName>
    </recommendedName>
</protein>
<organism evidence="1 2">
    <name type="scientific">Sulfurimonas diazotrophicus</name>
    <dbReference type="NCBI Taxonomy" id="3131939"/>
    <lineage>
        <taxon>Bacteria</taxon>
        <taxon>Pseudomonadati</taxon>
        <taxon>Campylobacterota</taxon>
        <taxon>Epsilonproteobacteria</taxon>
        <taxon>Campylobacterales</taxon>
        <taxon>Sulfurimonadaceae</taxon>
        <taxon>Sulfurimonas</taxon>
    </lineage>
</organism>
<evidence type="ECO:0000313" key="1">
    <source>
        <dbReference type="EMBL" id="XAU15096.1"/>
    </source>
</evidence>
<proteinExistence type="predicted"/>
<dbReference type="PROSITE" id="PS51257">
    <property type="entry name" value="PROKAR_LIPOPROTEIN"/>
    <property type="match status" value="1"/>
</dbReference>
<reference evidence="1 2" key="1">
    <citation type="submission" date="2024-03" db="EMBL/GenBank/DDBJ databases">
        <title>Sulfurimonas sp. HSL3-1.</title>
        <authorList>
            <person name="Wang S."/>
        </authorList>
    </citation>
    <scope>NUCLEOTIDE SEQUENCE [LARGE SCALE GENOMIC DNA]</scope>
    <source>
        <strain evidence="1 2">HSL3-1</strain>
    </source>
</reference>
<dbReference type="EMBL" id="CP147920">
    <property type="protein sequence ID" value="XAU15096.1"/>
    <property type="molecule type" value="Genomic_DNA"/>
</dbReference>
<name>A0ABZ3HBN9_9BACT</name>
<evidence type="ECO:0000313" key="2">
    <source>
        <dbReference type="Proteomes" id="UP001447842"/>
    </source>
</evidence>
<dbReference type="Proteomes" id="UP001447842">
    <property type="component" value="Chromosome"/>
</dbReference>
<dbReference type="RefSeq" id="WP_345970177.1">
    <property type="nucleotide sequence ID" value="NZ_CP147920.1"/>
</dbReference>